<evidence type="ECO:0000313" key="5">
    <source>
        <dbReference type="EMBL" id="AFK54719.1"/>
    </source>
</evidence>
<reference evidence="5 6" key="1">
    <citation type="journal article" date="2012" name="J. Am. Chem. Soc.">
        <title>Bacterial biosynthesis and maturation of the didemnin anti-cancer agents.</title>
        <authorList>
            <person name="Xu Y."/>
            <person name="Kersten R.D."/>
            <person name="Nam S.J."/>
            <person name="Lu L."/>
            <person name="Al-Suwailem A.M."/>
            <person name="Zheng H."/>
            <person name="Fenical W."/>
            <person name="Dorrestein P.C."/>
            <person name="Moore B.S."/>
            <person name="Qian P.Y."/>
        </authorList>
    </citation>
    <scope>NUCLEOTIDE SEQUENCE [LARGE SCALE GENOMIC DNA]</scope>
    <source>
        <strain evidence="5 6">KA081020-065</strain>
    </source>
</reference>
<dbReference type="Proteomes" id="UP000005258">
    <property type="component" value="Chromosome"/>
</dbReference>
<feature type="chain" id="PRO_5003679818" description="DUF4349 domain-containing protein" evidence="3">
    <location>
        <begin position="21"/>
        <end position="297"/>
    </location>
</feature>
<evidence type="ECO:0000256" key="1">
    <source>
        <dbReference type="SAM" id="Coils"/>
    </source>
</evidence>
<dbReference type="Pfam" id="PF14257">
    <property type="entry name" value="DUF4349"/>
    <property type="match status" value="1"/>
</dbReference>
<gene>
    <name evidence="5" type="ordered locus">TMO_2881</name>
</gene>
<proteinExistence type="predicted"/>
<name>I3TPN1_TISMK</name>
<organism evidence="5 6">
    <name type="scientific">Tistrella mobilis (strain KA081020-065)</name>
    <dbReference type="NCBI Taxonomy" id="1110502"/>
    <lineage>
        <taxon>Bacteria</taxon>
        <taxon>Pseudomonadati</taxon>
        <taxon>Pseudomonadota</taxon>
        <taxon>Alphaproteobacteria</taxon>
        <taxon>Geminicoccales</taxon>
        <taxon>Geminicoccaceae</taxon>
        <taxon>Tistrella</taxon>
    </lineage>
</organism>
<dbReference type="STRING" id="1110502.TMO_2881"/>
<dbReference type="EMBL" id="CP003236">
    <property type="protein sequence ID" value="AFK54719.1"/>
    <property type="molecule type" value="Genomic_DNA"/>
</dbReference>
<evidence type="ECO:0000256" key="3">
    <source>
        <dbReference type="SAM" id="SignalP"/>
    </source>
</evidence>
<evidence type="ECO:0000256" key="2">
    <source>
        <dbReference type="SAM" id="Phobius"/>
    </source>
</evidence>
<protein>
    <recommendedName>
        <fullName evidence="4">DUF4349 domain-containing protein</fullName>
    </recommendedName>
</protein>
<dbReference type="HOGENOM" id="CLU_936702_0_0_5"/>
<keyword evidence="2" id="KW-0472">Membrane</keyword>
<dbReference type="AlphaFoldDB" id="I3TPN1"/>
<keyword evidence="2" id="KW-0812">Transmembrane</keyword>
<keyword evidence="6" id="KW-1185">Reference proteome</keyword>
<dbReference type="InterPro" id="IPR025645">
    <property type="entry name" value="DUF4349"/>
</dbReference>
<dbReference type="eggNOG" id="ENOG5030M97">
    <property type="taxonomic scope" value="Bacteria"/>
</dbReference>
<keyword evidence="1" id="KW-0175">Coiled coil</keyword>
<accession>I3TPN1</accession>
<feature type="signal peptide" evidence="3">
    <location>
        <begin position="1"/>
        <end position="20"/>
    </location>
</feature>
<feature type="domain" description="DUF4349" evidence="4">
    <location>
        <begin position="81"/>
        <end position="288"/>
    </location>
</feature>
<feature type="transmembrane region" description="Helical" evidence="2">
    <location>
        <begin position="266"/>
        <end position="288"/>
    </location>
</feature>
<dbReference type="RefSeq" id="WP_014746396.1">
    <property type="nucleotide sequence ID" value="NC_017956.1"/>
</dbReference>
<keyword evidence="3" id="KW-0732">Signal</keyword>
<keyword evidence="2" id="KW-1133">Transmembrane helix</keyword>
<evidence type="ECO:0000313" key="6">
    <source>
        <dbReference type="Proteomes" id="UP000005258"/>
    </source>
</evidence>
<feature type="coiled-coil region" evidence="1">
    <location>
        <begin position="195"/>
        <end position="222"/>
    </location>
</feature>
<evidence type="ECO:0000259" key="4">
    <source>
        <dbReference type="Pfam" id="PF14257"/>
    </source>
</evidence>
<dbReference type="KEGG" id="tmo:TMO_2881"/>
<sequence>MMLRALAVALLLALPLAACNEDGSSTGSDDSAQTGMGRMVATAPMSTEIQSAGAAPEPMAVGQMAAPPMAEALQPDAAGFLAYTHDRNLITEAPDSRVAALEKLCREMAGCSVLTVRVDGSRSGYFEARLPKPGVARLDDYLSSIAENGEIDRQTSAEDLSDQMVDVKQRIALLTTHRDRLQALYQRSDARLEDLITISRELADTQTRLERAEGEFGRLESRIDRDIYRAQLRAPVTEPGLLAPFGNLGEDLLYSLLYTLRDALDVLVWIIGMLPALIPLVLLLTLAVRAIRRRRKG</sequence>